<comment type="caution">
    <text evidence="3">The sequence shown here is derived from an EMBL/GenBank/DDBJ whole genome shotgun (WGS) entry which is preliminary data.</text>
</comment>
<keyword evidence="4" id="KW-1185">Reference proteome</keyword>
<dbReference type="AlphaFoldDB" id="A0A934N7U8"/>
<sequence>MRAQIAVEEYLSALRGRHAPPTTIKAYASDLRRFLAVATEELARIDAGVVREMMRARDRHRFARRRVGGGRG</sequence>
<dbReference type="GO" id="GO:0003677">
    <property type="term" value="F:DNA binding"/>
    <property type="evidence" value="ECO:0007669"/>
    <property type="project" value="UniProtKB-KW"/>
</dbReference>
<organism evidence="3 4">
    <name type="scientific">Candidatus Nephthysia bennettiae</name>
    <dbReference type="NCBI Taxonomy" id="3127016"/>
    <lineage>
        <taxon>Bacteria</taxon>
        <taxon>Bacillati</taxon>
        <taxon>Candidatus Dormiibacterota</taxon>
        <taxon>Candidatus Dormibacteria</taxon>
        <taxon>Candidatus Dormibacterales</taxon>
        <taxon>Candidatus Dormibacteraceae</taxon>
        <taxon>Candidatus Nephthysia</taxon>
    </lineage>
</organism>
<dbReference type="InterPro" id="IPR004107">
    <property type="entry name" value="Integrase_SAM-like_N"/>
</dbReference>
<evidence type="ECO:0000256" key="1">
    <source>
        <dbReference type="ARBA" id="ARBA00023125"/>
    </source>
</evidence>
<dbReference type="InterPro" id="IPR010998">
    <property type="entry name" value="Integrase_recombinase_N"/>
</dbReference>
<dbReference type="GO" id="GO:0015074">
    <property type="term" value="P:DNA integration"/>
    <property type="evidence" value="ECO:0007669"/>
    <property type="project" value="InterPro"/>
</dbReference>
<gene>
    <name evidence="3" type="ORF">JF922_04350</name>
</gene>
<proteinExistence type="predicted"/>
<reference evidence="3" key="1">
    <citation type="submission" date="2020-10" db="EMBL/GenBank/DDBJ databases">
        <title>Ca. Dormibacterota MAGs.</title>
        <authorList>
            <person name="Montgomery K."/>
        </authorList>
    </citation>
    <scope>NUCLEOTIDE SEQUENCE [LARGE SCALE GENOMIC DNA]</scope>
    <source>
        <strain evidence="3">SC8812_S17_10</strain>
    </source>
</reference>
<evidence type="ECO:0000313" key="3">
    <source>
        <dbReference type="EMBL" id="MBJ7597303.1"/>
    </source>
</evidence>
<protein>
    <submittedName>
        <fullName evidence="3">Site-specific integrase</fullName>
    </submittedName>
</protein>
<evidence type="ECO:0000259" key="2">
    <source>
        <dbReference type="Pfam" id="PF02899"/>
    </source>
</evidence>
<dbReference type="EMBL" id="JAEKNR010000051">
    <property type="protein sequence ID" value="MBJ7597303.1"/>
    <property type="molecule type" value="Genomic_DNA"/>
</dbReference>
<dbReference type="RefSeq" id="WP_338199423.1">
    <property type="nucleotide sequence ID" value="NZ_JAEKNR010000051.1"/>
</dbReference>
<feature type="domain" description="Integrase SAM-like N-terminal" evidence="2">
    <location>
        <begin position="7"/>
        <end position="61"/>
    </location>
</feature>
<accession>A0A934N7U8</accession>
<dbReference type="Proteomes" id="UP000612893">
    <property type="component" value="Unassembled WGS sequence"/>
</dbReference>
<dbReference type="Pfam" id="PF02899">
    <property type="entry name" value="Phage_int_SAM_1"/>
    <property type="match status" value="1"/>
</dbReference>
<evidence type="ECO:0000313" key="4">
    <source>
        <dbReference type="Proteomes" id="UP000612893"/>
    </source>
</evidence>
<dbReference type="Gene3D" id="1.10.150.130">
    <property type="match status" value="1"/>
</dbReference>
<name>A0A934N7U8_9BACT</name>
<keyword evidence="1" id="KW-0238">DNA-binding</keyword>